<evidence type="ECO:0000313" key="2">
    <source>
        <dbReference type="EMBL" id="CAJ0607664.1"/>
    </source>
</evidence>
<organism evidence="2 3">
    <name type="scientific">Cylicocyclus nassatus</name>
    <name type="common">Nematode worm</name>
    <dbReference type="NCBI Taxonomy" id="53992"/>
    <lineage>
        <taxon>Eukaryota</taxon>
        <taxon>Metazoa</taxon>
        <taxon>Ecdysozoa</taxon>
        <taxon>Nematoda</taxon>
        <taxon>Chromadorea</taxon>
        <taxon>Rhabditida</taxon>
        <taxon>Rhabditina</taxon>
        <taxon>Rhabditomorpha</taxon>
        <taxon>Strongyloidea</taxon>
        <taxon>Strongylidae</taxon>
        <taxon>Cylicocyclus</taxon>
    </lineage>
</organism>
<proteinExistence type="predicted"/>
<dbReference type="EMBL" id="CATQJL010000316">
    <property type="protein sequence ID" value="CAJ0607664.1"/>
    <property type="molecule type" value="Genomic_DNA"/>
</dbReference>
<evidence type="ECO:0008006" key="4">
    <source>
        <dbReference type="Google" id="ProtNLM"/>
    </source>
</evidence>
<evidence type="ECO:0000256" key="1">
    <source>
        <dbReference type="SAM" id="SignalP"/>
    </source>
</evidence>
<evidence type="ECO:0000313" key="3">
    <source>
        <dbReference type="Proteomes" id="UP001176961"/>
    </source>
</evidence>
<dbReference type="AlphaFoldDB" id="A0AA36HCP6"/>
<protein>
    <recommendedName>
        <fullName evidence="4">Knottin scorpion toxin-like domain-containing protein</fullName>
    </recommendedName>
</protein>
<feature type="signal peptide" evidence="1">
    <location>
        <begin position="1"/>
        <end position="21"/>
    </location>
</feature>
<dbReference type="Proteomes" id="UP001176961">
    <property type="component" value="Unassembled WGS sequence"/>
</dbReference>
<name>A0AA36HCP6_CYLNA</name>
<keyword evidence="3" id="KW-1185">Reference proteome</keyword>
<accession>A0AA36HCP6</accession>
<comment type="caution">
    <text evidence="2">The sequence shown here is derived from an EMBL/GenBank/DDBJ whole genome shotgun (WGS) entry which is preliminary data.</text>
</comment>
<sequence length="82" mass="9206">MMRHFVAFSLLLFVLEISVGASKNDLSLCFVHTPRTCKAHCLDSNCQNGRCKIVELQGTHMAELRCVCEGCPGDQQKKEQLH</sequence>
<reference evidence="2" key="1">
    <citation type="submission" date="2023-07" db="EMBL/GenBank/DDBJ databases">
        <authorList>
            <consortium name="CYATHOMIX"/>
        </authorList>
    </citation>
    <scope>NUCLEOTIDE SEQUENCE</scope>
    <source>
        <strain evidence="2">N/A</strain>
    </source>
</reference>
<feature type="chain" id="PRO_5041317848" description="Knottin scorpion toxin-like domain-containing protein" evidence="1">
    <location>
        <begin position="22"/>
        <end position="82"/>
    </location>
</feature>
<gene>
    <name evidence="2" type="ORF">CYNAS_LOCUS19647</name>
</gene>
<keyword evidence="1" id="KW-0732">Signal</keyword>